<evidence type="ECO:0000313" key="2">
    <source>
        <dbReference type="EMBL" id="GGE27850.1"/>
    </source>
</evidence>
<organism evidence="2 3">
    <name type="scientific">Agaricicola taiwanensis</name>
    <dbReference type="NCBI Taxonomy" id="591372"/>
    <lineage>
        <taxon>Bacteria</taxon>
        <taxon>Pseudomonadati</taxon>
        <taxon>Pseudomonadota</taxon>
        <taxon>Alphaproteobacteria</taxon>
        <taxon>Rhodobacterales</taxon>
        <taxon>Paracoccaceae</taxon>
        <taxon>Agaricicola</taxon>
    </lineage>
</organism>
<feature type="region of interest" description="Disordered" evidence="1">
    <location>
        <begin position="104"/>
        <end position="131"/>
    </location>
</feature>
<reference evidence="2" key="1">
    <citation type="journal article" date="2014" name="Int. J. Syst. Evol. Microbiol.">
        <title>Complete genome sequence of Corynebacterium casei LMG S-19264T (=DSM 44701T), isolated from a smear-ripened cheese.</title>
        <authorList>
            <consortium name="US DOE Joint Genome Institute (JGI-PGF)"/>
            <person name="Walter F."/>
            <person name="Albersmeier A."/>
            <person name="Kalinowski J."/>
            <person name="Ruckert C."/>
        </authorList>
    </citation>
    <scope>NUCLEOTIDE SEQUENCE</scope>
    <source>
        <strain evidence="2">CCM 7684</strain>
    </source>
</reference>
<evidence type="ECO:0000313" key="3">
    <source>
        <dbReference type="Proteomes" id="UP000602745"/>
    </source>
</evidence>
<keyword evidence="3" id="KW-1185">Reference proteome</keyword>
<gene>
    <name evidence="2" type="ORF">GCM10007276_01290</name>
</gene>
<protein>
    <submittedName>
        <fullName evidence="2">Uncharacterized protein</fullName>
    </submittedName>
</protein>
<feature type="compositionally biased region" description="Low complexity" evidence="1">
    <location>
        <begin position="113"/>
        <end position="126"/>
    </location>
</feature>
<feature type="region of interest" description="Disordered" evidence="1">
    <location>
        <begin position="1"/>
        <end position="30"/>
    </location>
</feature>
<dbReference type="RefSeq" id="WP_188407748.1">
    <property type="nucleotide sequence ID" value="NZ_BMCP01000001.1"/>
</dbReference>
<evidence type="ECO:0000256" key="1">
    <source>
        <dbReference type="SAM" id="MobiDB-lite"/>
    </source>
</evidence>
<accession>A0A8J2YEA0</accession>
<comment type="caution">
    <text evidence="2">The sequence shown here is derived from an EMBL/GenBank/DDBJ whole genome shotgun (WGS) entry which is preliminary data.</text>
</comment>
<reference evidence="2" key="2">
    <citation type="submission" date="2020-09" db="EMBL/GenBank/DDBJ databases">
        <authorList>
            <person name="Sun Q."/>
            <person name="Sedlacek I."/>
        </authorList>
    </citation>
    <scope>NUCLEOTIDE SEQUENCE</scope>
    <source>
        <strain evidence="2">CCM 7684</strain>
    </source>
</reference>
<dbReference type="EMBL" id="BMCP01000001">
    <property type="protein sequence ID" value="GGE27850.1"/>
    <property type="molecule type" value="Genomic_DNA"/>
</dbReference>
<name>A0A8J2YEA0_9RHOB</name>
<sequence length="163" mass="17526">MEHARDLPWDSGAAQAKASKTPSEGEKGSFAGLDKVLRVALGPKDAAGGDLGSQRGLSKRDFSSALDLVRQCADTMKQHQERANETEAQTQELMRRAAQELKAAEARIRSAESRAQAAESRATAAEARAKEAEEWLARIHDTLIEQFGPAGIAEMTPRTAAQA</sequence>
<proteinExistence type="predicted"/>
<dbReference type="AlphaFoldDB" id="A0A8J2YEA0"/>
<dbReference type="Proteomes" id="UP000602745">
    <property type="component" value="Unassembled WGS sequence"/>
</dbReference>